<dbReference type="AlphaFoldDB" id="A0A834SXB1"/>
<dbReference type="EMBL" id="JAAIUW010000010">
    <property type="protein sequence ID" value="KAF7811794.1"/>
    <property type="molecule type" value="Genomic_DNA"/>
</dbReference>
<proteinExistence type="predicted"/>
<dbReference type="PANTHER" id="PTHR45463:SF8">
    <property type="entry name" value="OS09G0392200 PROTEIN"/>
    <property type="match status" value="1"/>
</dbReference>
<reference evidence="2" key="1">
    <citation type="submission" date="2020-09" db="EMBL/GenBank/DDBJ databases">
        <title>Genome-Enabled Discovery of Anthraquinone Biosynthesis in Senna tora.</title>
        <authorList>
            <person name="Kang S.-H."/>
            <person name="Pandey R.P."/>
            <person name="Lee C.-M."/>
            <person name="Sim J.-S."/>
            <person name="Jeong J.-T."/>
            <person name="Choi B.-S."/>
            <person name="Jung M."/>
            <person name="Ginzburg D."/>
            <person name="Zhao K."/>
            <person name="Won S.Y."/>
            <person name="Oh T.-J."/>
            <person name="Yu Y."/>
            <person name="Kim N.-H."/>
            <person name="Lee O.R."/>
            <person name="Lee T.-H."/>
            <person name="Bashyal P."/>
            <person name="Kim T.-S."/>
            <person name="Lee W.-H."/>
            <person name="Kawkins C."/>
            <person name="Kim C.-K."/>
            <person name="Kim J.S."/>
            <person name="Ahn B.O."/>
            <person name="Rhee S.Y."/>
            <person name="Sohng J.K."/>
        </authorList>
    </citation>
    <scope>NUCLEOTIDE SEQUENCE</scope>
    <source>
        <tissue evidence="2">Leaf</tissue>
    </source>
</reference>
<evidence type="ECO:0000313" key="2">
    <source>
        <dbReference type="EMBL" id="KAF7811794.1"/>
    </source>
</evidence>
<dbReference type="Pfam" id="PF03478">
    <property type="entry name" value="Beta-prop_KIB1-4"/>
    <property type="match status" value="1"/>
</dbReference>
<dbReference type="InterPro" id="IPR005174">
    <property type="entry name" value="KIB1-4_b-propeller"/>
</dbReference>
<evidence type="ECO:0000313" key="3">
    <source>
        <dbReference type="Proteomes" id="UP000634136"/>
    </source>
</evidence>
<dbReference type="SUPFAM" id="SSF81383">
    <property type="entry name" value="F-box domain"/>
    <property type="match status" value="1"/>
</dbReference>
<accession>A0A834SXB1</accession>
<evidence type="ECO:0000259" key="1">
    <source>
        <dbReference type="PROSITE" id="PS50181"/>
    </source>
</evidence>
<dbReference type="OrthoDB" id="1419699at2759"/>
<keyword evidence="3" id="KW-1185">Reference proteome</keyword>
<dbReference type="Proteomes" id="UP000634136">
    <property type="component" value="Unassembled WGS sequence"/>
</dbReference>
<gene>
    <name evidence="2" type="ORF">G2W53_032770</name>
</gene>
<dbReference type="InterPro" id="IPR036047">
    <property type="entry name" value="F-box-like_dom_sf"/>
</dbReference>
<organism evidence="2 3">
    <name type="scientific">Senna tora</name>
    <dbReference type="NCBI Taxonomy" id="362788"/>
    <lineage>
        <taxon>Eukaryota</taxon>
        <taxon>Viridiplantae</taxon>
        <taxon>Streptophyta</taxon>
        <taxon>Embryophyta</taxon>
        <taxon>Tracheophyta</taxon>
        <taxon>Spermatophyta</taxon>
        <taxon>Magnoliopsida</taxon>
        <taxon>eudicotyledons</taxon>
        <taxon>Gunneridae</taxon>
        <taxon>Pentapetalae</taxon>
        <taxon>rosids</taxon>
        <taxon>fabids</taxon>
        <taxon>Fabales</taxon>
        <taxon>Fabaceae</taxon>
        <taxon>Caesalpinioideae</taxon>
        <taxon>Cassia clade</taxon>
        <taxon>Senna</taxon>
    </lineage>
</organism>
<comment type="caution">
    <text evidence="2">The sequence shown here is derived from an EMBL/GenBank/DDBJ whole genome shotgun (WGS) entry which is preliminary data.</text>
</comment>
<dbReference type="CDD" id="cd09917">
    <property type="entry name" value="F-box_SF"/>
    <property type="match status" value="1"/>
</dbReference>
<sequence>MKKGENYAPELPMDVLNIIAKKLDTDDLFSFGEVSKNWRTCQSISWHNFLESQAPLVIQKTEHAKRACSFSSIVESRMYNSLLPFFSGFSHAGFSSGYMIMASENTLMVINVFKRRQIKVPNTPNPGSFYNKYDRAILAYAMNSQESVIVALYSTWGYDLNVYQSKNSAWTIYSRWRYPLTVVDVVVHNRTLNAITQDAKIGKLMLNSPEVKVLELNNIPFFLSDNLNLVSSYRQLLVVHFKACTYLEVYKIDLSTMEWSRIHMIGDCALFLSGTKCTSLSNPGMWGFNSNCVYSIDRISPGCRVFALNNKLLTTIPLLENRPPFKARLCNFDWCFLHQSEEIDYTCHE</sequence>
<name>A0A834SXB1_9FABA</name>
<dbReference type="SMART" id="SM00256">
    <property type="entry name" value="FBOX"/>
    <property type="match status" value="1"/>
</dbReference>
<feature type="domain" description="F-box" evidence="1">
    <location>
        <begin position="5"/>
        <end position="49"/>
    </location>
</feature>
<dbReference type="InterPro" id="IPR001810">
    <property type="entry name" value="F-box_dom"/>
</dbReference>
<dbReference type="PROSITE" id="PS50181">
    <property type="entry name" value="FBOX"/>
    <property type="match status" value="1"/>
</dbReference>
<protein>
    <submittedName>
        <fullName evidence="2">Putative F-box domain-containing protein</fullName>
    </submittedName>
</protein>
<dbReference type="Pfam" id="PF00646">
    <property type="entry name" value="F-box"/>
    <property type="match status" value="1"/>
</dbReference>
<dbReference type="PANTHER" id="PTHR45463">
    <property type="entry name" value="OS09G0392200 PROTEIN"/>
    <property type="match status" value="1"/>
</dbReference>